<dbReference type="InterPro" id="IPR006175">
    <property type="entry name" value="YjgF/YER057c/UK114"/>
</dbReference>
<name>A0A381R3R8_9ZZZZ</name>
<dbReference type="Pfam" id="PF01042">
    <property type="entry name" value="Ribonuc_L-PSP"/>
    <property type="match status" value="3"/>
</dbReference>
<protein>
    <recommendedName>
        <fullName evidence="2">RidA family protein</fullName>
    </recommendedName>
</protein>
<dbReference type="Gene3D" id="3.30.1330.40">
    <property type="entry name" value="RutC-like"/>
    <property type="match status" value="3"/>
</dbReference>
<reference evidence="1" key="1">
    <citation type="submission" date="2018-05" db="EMBL/GenBank/DDBJ databases">
        <authorList>
            <person name="Lanie J.A."/>
            <person name="Ng W.-L."/>
            <person name="Kazmierczak K.M."/>
            <person name="Andrzejewski T.M."/>
            <person name="Davidsen T.M."/>
            <person name="Wayne K.J."/>
            <person name="Tettelin H."/>
            <person name="Glass J.I."/>
            <person name="Rusch D."/>
            <person name="Podicherti R."/>
            <person name="Tsui H.-C.T."/>
            <person name="Winkler M.E."/>
        </authorList>
    </citation>
    <scope>NUCLEOTIDE SEQUENCE</scope>
</reference>
<dbReference type="CDD" id="cd00448">
    <property type="entry name" value="YjgF_YER057c_UK114_family"/>
    <property type="match status" value="2"/>
</dbReference>
<dbReference type="PANTHER" id="PTHR11803:SF39">
    <property type="entry name" value="2-IMINOBUTANOATE_2-IMINOPROPANOATE DEAMINASE"/>
    <property type="match status" value="1"/>
</dbReference>
<dbReference type="InterPro" id="IPR035959">
    <property type="entry name" value="RutC-like_sf"/>
</dbReference>
<dbReference type="SUPFAM" id="SSF55298">
    <property type="entry name" value="YjgF-like"/>
    <property type="match status" value="3"/>
</dbReference>
<gene>
    <name evidence="1" type="ORF">METZ01_LOCUS39196</name>
</gene>
<dbReference type="GO" id="GO:0019239">
    <property type="term" value="F:deaminase activity"/>
    <property type="evidence" value="ECO:0007669"/>
    <property type="project" value="TreeGrafter"/>
</dbReference>
<proteinExistence type="predicted"/>
<dbReference type="GO" id="GO:0005829">
    <property type="term" value="C:cytosol"/>
    <property type="evidence" value="ECO:0007669"/>
    <property type="project" value="TreeGrafter"/>
</dbReference>
<dbReference type="EMBL" id="UINC01001676">
    <property type="protein sequence ID" value="SUZ86342.1"/>
    <property type="molecule type" value="Genomic_DNA"/>
</dbReference>
<evidence type="ECO:0008006" key="2">
    <source>
        <dbReference type="Google" id="ProtNLM"/>
    </source>
</evidence>
<organism evidence="1">
    <name type="scientific">marine metagenome</name>
    <dbReference type="NCBI Taxonomy" id="408172"/>
    <lineage>
        <taxon>unclassified sequences</taxon>
        <taxon>metagenomes</taxon>
        <taxon>ecological metagenomes</taxon>
    </lineage>
</organism>
<dbReference type="PANTHER" id="PTHR11803">
    <property type="entry name" value="2-IMINOBUTANOATE/2-IMINOPROPANOATE DEAMINASE RIDA"/>
    <property type="match status" value="1"/>
</dbReference>
<dbReference type="AlphaFoldDB" id="A0A381R3R8"/>
<evidence type="ECO:0000313" key="1">
    <source>
        <dbReference type="EMBL" id="SUZ86342.1"/>
    </source>
</evidence>
<accession>A0A381R3R8</accession>
<sequence>MAEQQITPIAIWPGLEDGVPKPIMPYSPAIRLGDWVFIAGQLASDFKTGVPKELIPKSGGSSTGLQLQSDFIFKNMAQTVQAAGANMRTDAVKIWEWFVSNKPDAQDIASGNNAHHVDINSYERSLHQAFDNKCPSRSSIGIKELMWLGTKIELEVMCLITEDKTTYYNLDSDPEKTGALRKGDWVFISNQNPENHKGEIPESLEAQFDVVMSKITELSERSGSSLENAVKAEVFISHPNDFIAIDQLWKKWFPNNPPARFVLPRSAMQAGDSKVEVSMMSLVNDTSLSKKIIETSEAPEPLGHEPQAVQVDYLLFYSTQMAFDSSGKIAEGMTRNNAAPWYGRPAQAQMRYMMSNINTIAEAAGSSVENIVRRACFHNDLQWFAESIEEWARYFPNDKPASTTIGLNDSLVIDGSNTLLDLIAYVPK</sequence>